<evidence type="ECO:0000313" key="3">
    <source>
        <dbReference type="EMBL" id="QGZ61438.1"/>
    </source>
</evidence>
<feature type="compositionally biased region" description="Basic and acidic residues" evidence="1">
    <location>
        <begin position="142"/>
        <end position="159"/>
    </location>
</feature>
<reference evidence="3 4" key="1">
    <citation type="submission" date="2019-12" db="EMBL/GenBank/DDBJ databases">
        <title>Paraburkholderia acidiphila 7Q-K02 sp. nov and Paraburkholderia acidisoli DHF22 sp. nov., two strains isolated from forest soil.</title>
        <authorList>
            <person name="Gao Z."/>
            <person name="Qiu L."/>
        </authorList>
    </citation>
    <scope>NUCLEOTIDE SEQUENCE [LARGE SCALE GENOMIC DNA]</scope>
    <source>
        <strain evidence="3 4">DHF22</strain>
    </source>
</reference>
<evidence type="ECO:0000313" key="4">
    <source>
        <dbReference type="Proteomes" id="UP000433577"/>
    </source>
</evidence>
<dbReference type="Proteomes" id="UP000433577">
    <property type="component" value="Chromosome 1"/>
</dbReference>
<evidence type="ECO:0000256" key="1">
    <source>
        <dbReference type="SAM" id="MobiDB-lite"/>
    </source>
</evidence>
<keyword evidence="2" id="KW-0732">Signal</keyword>
<gene>
    <name evidence="3" type="ORF">FAZ98_06655</name>
</gene>
<sequence>MKKAFVALAATLAMSGAFAQSGTPAAAASSTSATAPAAAAASSADVRIAQHQQRVEERITWLHTQLKITPEQEPQWKAFADVMRSNGQAMGDLYRQRAEGENTRNALDDMKQYAQISQAHAEDMQKLVTAFEPLYTSLSPEQKKLADQTFRHNGRDHGPAGKKPAHPKHKSKAKPAAGAAASEAAPASTPAAQ</sequence>
<feature type="chain" id="PRO_5030805991" description="LTXXQ motif family protein" evidence="2">
    <location>
        <begin position="20"/>
        <end position="193"/>
    </location>
</feature>
<dbReference type="KEGG" id="pacs:FAZ98_06655"/>
<dbReference type="EMBL" id="CP046913">
    <property type="protein sequence ID" value="QGZ61438.1"/>
    <property type="molecule type" value="Genomic_DNA"/>
</dbReference>
<dbReference type="InterPro" id="IPR012899">
    <property type="entry name" value="LTXXQ"/>
</dbReference>
<accession>A0A7Z2GGU8</accession>
<name>A0A7Z2GGU8_9BURK</name>
<dbReference type="GO" id="GO:0042597">
    <property type="term" value="C:periplasmic space"/>
    <property type="evidence" value="ECO:0007669"/>
    <property type="project" value="InterPro"/>
</dbReference>
<feature type="compositionally biased region" description="Basic residues" evidence="1">
    <location>
        <begin position="163"/>
        <end position="173"/>
    </location>
</feature>
<dbReference type="RefSeq" id="WP_158949919.1">
    <property type="nucleotide sequence ID" value="NZ_CP046913.1"/>
</dbReference>
<organism evidence="3 4">
    <name type="scientific">Paraburkholderia acidisoli</name>
    <dbReference type="NCBI Taxonomy" id="2571748"/>
    <lineage>
        <taxon>Bacteria</taxon>
        <taxon>Pseudomonadati</taxon>
        <taxon>Pseudomonadota</taxon>
        <taxon>Betaproteobacteria</taxon>
        <taxon>Burkholderiales</taxon>
        <taxon>Burkholderiaceae</taxon>
        <taxon>Paraburkholderia</taxon>
    </lineage>
</organism>
<feature type="region of interest" description="Disordered" evidence="1">
    <location>
        <begin position="142"/>
        <end position="193"/>
    </location>
</feature>
<protein>
    <recommendedName>
        <fullName evidence="5">LTXXQ motif family protein</fullName>
    </recommendedName>
</protein>
<proteinExistence type="predicted"/>
<feature type="compositionally biased region" description="Low complexity" evidence="1">
    <location>
        <begin position="174"/>
        <end position="193"/>
    </location>
</feature>
<dbReference type="OrthoDB" id="5569970at2"/>
<evidence type="ECO:0000256" key="2">
    <source>
        <dbReference type="SAM" id="SignalP"/>
    </source>
</evidence>
<dbReference type="AlphaFoldDB" id="A0A7Z2GGU8"/>
<keyword evidence="4" id="KW-1185">Reference proteome</keyword>
<dbReference type="Pfam" id="PF07813">
    <property type="entry name" value="LTXXQ"/>
    <property type="match status" value="1"/>
</dbReference>
<evidence type="ECO:0008006" key="5">
    <source>
        <dbReference type="Google" id="ProtNLM"/>
    </source>
</evidence>
<feature type="signal peptide" evidence="2">
    <location>
        <begin position="1"/>
        <end position="19"/>
    </location>
</feature>